<dbReference type="RefSeq" id="WP_160737172.1">
    <property type="nucleotide sequence ID" value="NZ_WTYT01000006.1"/>
</dbReference>
<name>A0A6I4T6Z5_9SPHN</name>
<comment type="caution">
    <text evidence="1">The sequence shown here is derived from an EMBL/GenBank/DDBJ whole genome shotgun (WGS) entry which is preliminary data.</text>
</comment>
<organism evidence="1 2">
    <name type="scientific">Altericroceibacterium endophyticum</name>
    <dbReference type="NCBI Taxonomy" id="1808508"/>
    <lineage>
        <taxon>Bacteria</taxon>
        <taxon>Pseudomonadati</taxon>
        <taxon>Pseudomonadota</taxon>
        <taxon>Alphaproteobacteria</taxon>
        <taxon>Sphingomonadales</taxon>
        <taxon>Erythrobacteraceae</taxon>
        <taxon>Altericroceibacterium</taxon>
    </lineage>
</organism>
<evidence type="ECO:0000313" key="1">
    <source>
        <dbReference type="EMBL" id="MXO66716.1"/>
    </source>
</evidence>
<evidence type="ECO:0000313" key="2">
    <source>
        <dbReference type="Proteomes" id="UP000438476"/>
    </source>
</evidence>
<sequence length="87" mass="10043">MNLQIITELKLALTSYRDAVANTFQSEDMADYQRLISITEQLIEKLESGDMQEVRSLTLAFSRCVTDSFATQPHEYQRLSKLVDQVR</sequence>
<reference evidence="1 2" key="1">
    <citation type="submission" date="2019-12" db="EMBL/GenBank/DDBJ databases">
        <title>Genomic-based taxomic classification of the family Erythrobacteraceae.</title>
        <authorList>
            <person name="Xu L."/>
        </authorList>
    </citation>
    <scope>NUCLEOTIDE SEQUENCE [LARGE SCALE GENOMIC DNA]</scope>
    <source>
        <strain evidence="1 2">LMG 29518</strain>
    </source>
</reference>
<gene>
    <name evidence="1" type="ORF">GRI91_13200</name>
</gene>
<accession>A0A6I4T6Z5</accession>
<protein>
    <submittedName>
        <fullName evidence="1">Uncharacterized protein</fullName>
    </submittedName>
</protein>
<dbReference type="EMBL" id="WTYT01000006">
    <property type="protein sequence ID" value="MXO66716.1"/>
    <property type="molecule type" value="Genomic_DNA"/>
</dbReference>
<proteinExistence type="predicted"/>
<keyword evidence="2" id="KW-1185">Reference proteome</keyword>
<dbReference type="Proteomes" id="UP000438476">
    <property type="component" value="Unassembled WGS sequence"/>
</dbReference>
<dbReference type="AlphaFoldDB" id="A0A6I4T6Z5"/>